<dbReference type="Gene3D" id="3.40.50.150">
    <property type="entry name" value="Vaccinia Virus protein VP39"/>
    <property type="match status" value="1"/>
</dbReference>
<dbReference type="GO" id="GO:0008168">
    <property type="term" value="F:methyltransferase activity"/>
    <property type="evidence" value="ECO:0007669"/>
    <property type="project" value="UniProtKB-KW"/>
</dbReference>
<dbReference type="PANTHER" id="PTHR20974:SF0">
    <property type="entry name" value="UPF0585 PROTEIN CG18661"/>
    <property type="match status" value="1"/>
</dbReference>
<dbReference type="RefSeq" id="WP_249697264.1">
    <property type="nucleotide sequence ID" value="NZ_JAMFLX010000001.1"/>
</dbReference>
<organism evidence="1 2">
    <name type="scientific">Parendozoicomonas callyspongiae</name>
    <dbReference type="NCBI Taxonomy" id="2942213"/>
    <lineage>
        <taxon>Bacteria</taxon>
        <taxon>Pseudomonadati</taxon>
        <taxon>Pseudomonadota</taxon>
        <taxon>Gammaproteobacteria</taxon>
        <taxon>Oceanospirillales</taxon>
        <taxon>Endozoicomonadaceae</taxon>
        <taxon>Parendozoicomonas</taxon>
    </lineage>
</organism>
<dbReference type="Proteomes" id="UP001203338">
    <property type="component" value="Unassembled WGS sequence"/>
</dbReference>
<dbReference type="EMBL" id="JAMFLX010000001">
    <property type="protein sequence ID" value="MCL6268428.1"/>
    <property type="molecule type" value="Genomic_DNA"/>
</dbReference>
<comment type="caution">
    <text evidence="1">The sequence shown here is derived from an EMBL/GenBank/DDBJ whole genome shotgun (WGS) entry which is preliminary data.</text>
</comment>
<evidence type="ECO:0000313" key="2">
    <source>
        <dbReference type="Proteomes" id="UP001203338"/>
    </source>
</evidence>
<protein>
    <submittedName>
        <fullName evidence="1">Class I SAM-dependent methyltransferase</fullName>
    </submittedName>
</protein>
<proteinExistence type="predicted"/>
<evidence type="ECO:0000313" key="1">
    <source>
        <dbReference type="EMBL" id="MCL6268428.1"/>
    </source>
</evidence>
<keyword evidence="1" id="KW-0808">Transferase</keyword>
<name>A0ABT0PAK6_9GAMM</name>
<dbReference type="Pfam" id="PF06080">
    <property type="entry name" value="DUF938"/>
    <property type="match status" value="1"/>
</dbReference>
<keyword evidence="1" id="KW-0489">Methyltransferase</keyword>
<accession>A0ABT0PAK6</accession>
<dbReference type="InterPro" id="IPR010342">
    <property type="entry name" value="DUF938"/>
</dbReference>
<gene>
    <name evidence="1" type="ORF">M3P05_00495</name>
</gene>
<dbReference type="CDD" id="cd02440">
    <property type="entry name" value="AdoMet_MTases"/>
    <property type="match status" value="1"/>
</dbReference>
<dbReference type="GO" id="GO:0032259">
    <property type="term" value="P:methylation"/>
    <property type="evidence" value="ECO:0007669"/>
    <property type="project" value="UniProtKB-KW"/>
</dbReference>
<keyword evidence="2" id="KW-1185">Reference proteome</keyword>
<sequence length="197" mass="22204">MSLPFSQSCENNKDPILNVLKKTLASSSRVLEIGSGTGQHAVYFAEHLPHLHWQPSDQGEYLSDLKQRLDQFPADNIGSVLKLDVTGKWPHQKFDAVFTANTCHIMSWTQVKKMFQGLVNTLDSGGTLCIYGPFNKNGQYISQSNAAFDQMLKQRDPLSGIRNLEDMEAEGRKQGMKLVQVHQMPANNLLLEFHKFL</sequence>
<reference evidence="1 2" key="1">
    <citation type="submission" date="2022-05" db="EMBL/GenBank/DDBJ databases">
        <authorList>
            <person name="Park J.-S."/>
        </authorList>
    </citation>
    <scope>NUCLEOTIDE SEQUENCE [LARGE SCALE GENOMIC DNA]</scope>
    <source>
        <strain evidence="1 2">2012CJ34-2</strain>
    </source>
</reference>
<dbReference type="PANTHER" id="PTHR20974">
    <property type="entry name" value="UPF0585 PROTEIN CG18661"/>
    <property type="match status" value="1"/>
</dbReference>
<dbReference type="InterPro" id="IPR029063">
    <property type="entry name" value="SAM-dependent_MTases_sf"/>
</dbReference>
<dbReference type="SUPFAM" id="SSF53335">
    <property type="entry name" value="S-adenosyl-L-methionine-dependent methyltransferases"/>
    <property type="match status" value="1"/>
</dbReference>